<keyword evidence="2" id="KW-1185">Reference proteome</keyword>
<evidence type="ECO:0008006" key="3">
    <source>
        <dbReference type="Google" id="ProtNLM"/>
    </source>
</evidence>
<dbReference type="InterPro" id="IPR039968">
    <property type="entry name" value="BcerS-like"/>
</dbReference>
<dbReference type="Proteomes" id="UP000032900">
    <property type="component" value="Unassembled WGS sequence"/>
</dbReference>
<dbReference type="RefSeq" id="WP_062123331.1">
    <property type="nucleotide sequence ID" value="NZ_BAZW01000007.1"/>
</dbReference>
<dbReference type="AlphaFoldDB" id="A0A0E9LVB5"/>
<protein>
    <recommendedName>
        <fullName evidence="3">N-acetyltransferase domain-containing protein</fullName>
    </recommendedName>
</protein>
<accession>A0A0E9LVB5</accession>
<comment type="caution">
    <text evidence="1">The sequence shown here is derived from an EMBL/GenBank/DDBJ whole genome shotgun (WGS) entry which is preliminary data.</text>
</comment>
<dbReference type="SUPFAM" id="SSF55729">
    <property type="entry name" value="Acyl-CoA N-acyltransferases (Nat)"/>
    <property type="match status" value="1"/>
</dbReference>
<dbReference type="PANTHER" id="PTHR41368">
    <property type="entry name" value="PROTEIN YGHO"/>
    <property type="match status" value="1"/>
</dbReference>
<name>A0A0E9LVB5_9BACT</name>
<dbReference type="EMBL" id="BAZW01000007">
    <property type="protein sequence ID" value="GAO29253.1"/>
    <property type="molecule type" value="Genomic_DNA"/>
</dbReference>
<proteinExistence type="predicted"/>
<evidence type="ECO:0000313" key="2">
    <source>
        <dbReference type="Proteomes" id="UP000032900"/>
    </source>
</evidence>
<sequence length="400" mass="47374">MEILPVSDGQSVRAFLDVVELIYKEDKNYVRPLDVQIEEVFDPASNDFFKHGEAQRFILNDDDGQTIGRIGVFINEKKAGGFAQPTGGMGFFECIDHKEAAFLLFDRAKKWLAERGMEAMDGPINFGENDNFWGLLIEGFTPCAFGMQYNPPYYQSFFEAYGFSRYFEQVTNHLDLRKPFPERFWSIARRVVSREAYTFKHFEKKQSEKFIADFVNVYNDAWQYHDNFTPMDPDTLRKSLRESLSFMDEELIWFAYHKDEPIAFLVMYPDVNQIIRHFKGKMNWINKLRFVYYKWRHEMTRARVVIMGVKNRYQRLGIESGIFYHLREVVAKKPYFNELELSWVGDFNPKMRAMHDSMGAELGKRHITYRYIFDPAKRQEQRAGSIPLDTRSRKENLEMS</sequence>
<dbReference type="Gene3D" id="3.40.630.30">
    <property type="match status" value="1"/>
</dbReference>
<gene>
    <name evidence="1" type="ORF">JCM15548_11421</name>
</gene>
<dbReference type="OrthoDB" id="9806005at2"/>
<evidence type="ECO:0000313" key="1">
    <source>
        <dbReference type="EMBL" id="GAO29253.1"/>
    </source>
</evidence>
<organism evidence="1 2">
    <name type="scientific">Geofilum rubicundum JCM 15548</name>
    <dbReference type="NCBI Taxonomy" id="1236989"/>
    <lineage>
        <taxon>Bacteria</taxon>
        <taxon>Pseudomonadati</taxon>
        <taxon>Bacteroidota</taxon>
        <taxon>Bacteroidia</taxon>
        <taxon>Marinilabiliales</taxon>
        <taxon>Marinilabiliaceae</taxon>
        <taxon>Geofilum</taxon>
    </lineage>
</organism>
<dbReference type="PANTHER" id="PTHR41368:SF1">
    <property type="entry name" value="PROTEIN YGHO"/>
    <property type="match status" value="1"/>
</dbReference>
<dbReference type="STRING" id="1236989.JCM15548_11421"/>
<reference evidence="1 2" key="1">
    <citation type="journal article" date="2015" name="Microbes Environ.">
        <title>Distribution and evolution of nitrogen fixation genes in the phylum bacteroidetes.</title>
        <authorList>
            <person name="Inoue J."/>
            <person name="Oshima K."/>
            <person name="Suda W."/>
            <person name="Sakamoto M."/>
            <person name="Iino T."/>
            <person name="Noda S."/>
            <person name="Hongoh Y."/>
            <person name="Hattori M."/>
            <person name="Ohkuma M."/>
        </authorList>
    </citation>
    <scope>NUCLEOTIDE SEQUENCE [LARGE SCALE GENOMIC DNA]</scope>
    <source>
        <strain evidence="1">JCM 15548</strain>
    </source>
</reference>
<dbReference type="InterPro" id="IPR016181">
    <property type="entry name" value="Acyl_CoA_acyltransferase"/>
</dbReference>